<proteinExistence type="predicted"/>
<dbReference type="RefSeq" id="WP_150935721.1">
    <property type="nucleotide sequence ID" value="NZ_WAAT01000001.1"/>
</dbReference>
<dbReference type="PROSITE" id="PS51257">
    <property type="entry name" value="PROKAR_LIPOPROTEIN"/>
    <property type="match status" value="1"/>
</dbReference>
<feature type="chain" id="PRO_5026901831" evidence="1">
    <location>
        <begin position="23"/>
        <end position="182"/>
    </location>
</feature>
<evidence type="ECO:0000313" key="3">
    <source>
        <dbReference type="Proteomes" id="UP000441333"/>
    </source>
</evidence>
<dbReference type="Proteomes" id="UP000441333">
    <property type="component" value="Unassembled WGS sequence"/>
</dbReference>
<protein>
    <submittedName>
        <fullName evidence="2">Uncharacterized protein</fullName>
    </submittedName>
</protein>
<dbReference type="EMBL" id="WAAT01000001">
    <property type="protein sequence ID" value="KAB1071929.1"/>
    <property type="molecule type" value="Genomic_DNA"/>
</dbReference>
<comment type="caution">
    <text evidence="2">The sequence shown here is derived from an EMBL/GenBank/DDBJ whole genome shotgun (WGS) entry which is preliminary data.</text>
</comment>
<accession>A0A6N6MMD2</accession>
<sequence length="182" mass="20368">MKYLKILITPTLLVLGVFIAIACEPDDICAEGTATTPRLIIDFYNVLNPEAQKNVFDLVVVGVGNNSVLDGYSFVDTDDVYLPLKTDDNTTQYALIADATINNNGTPDDETDDFLEGNQDIITINYSREEIYVSRACGYKTIYKNVTLTIEPDADNWMISRQPMTENQSVENEDEAHFIVTH</sequence>
<dbReference type="InterPro" id="IPR045607">
    <property type="entry name" value="DUF6452"/>
</dbReference>
<evidence type="ECO:0000313" key="2">
    <source>
        <dbReference type="EMBL" id="KAB1071929.1"/>
    </source>
</evidence>
<dbReference type="AlphaFoldDB" id="A0A6N6MMD2"/>
<reference evidence="2 3" key="1">
    <citation type="submission" date="2019-09" db="EMBL/GenBank/DDBJ databases">
        <authorList>
            <person name="Cao W.R."/>
        </authorList>
    </citation>
    <scope>NUCLEOTIDE SEQUENCE [LARGE SCALE GENOMIC DNA]</scope>
    <source>
        <strain evidence="2 3">B1N29</strain>
    </source>
</reference>
<feature type="signal peptide" evidence="1">
    <location>
        <begin position="1"/>
        <end position="22"/>
    </location>
</feature>
<evidence type="ECO:0000256" key="1">
    <source>
        <dbReference type="SAM" id="SignalP"/>
    </source>
</evidence>
<name>A0A6N6MMD2_9FLAO</name>
<keyword evidence="1" id="KW-0732">Signal</keyword>
<gene>
    <name evidence="2" type="ORF">F6U93_00355</name>
</gene>
<organism evidence="2 3">
    <name type="scientific">Pseudotamlana haliotis</name>
    <dbReference type="NCBI Taxonomy" id="2614804"/>
    <lineage>
        <taxon>Bacteria</taxon>
        <taxon>Pseudomonadati</taxon>
        <taxon>Bacteroidota</taxon>
        <taxon>Flavobacteriia</taxon>
        <taxon>Flavobacteriales</taxon>
        <taxon>Flavobacteriaceae</taxon>
        <taxon>Pseudotamlana</taxon>
    </lineage>
</organism>
<dbReference type="Pfam" id="PF20050">
    <property type="entry name" value="DUF6452"/>
    <property type="match status" value="1"/>
</dbReference>
<keyword evidence="3" id="KW-1185">Reference proteome</keyword>